<dbReference type="InterPro" id="IPR011009">
    <property type="entry name" value="Kinase-like_dom_sf"/>
</dbReference>
<evidence type="ECO:0000313" key="3">
    <source>
        <dbReference type="Proteomes" id="UP000095751"/>
    </source>
</evidence>
<dbReference type="KEGG" id="fcy:FRACYDRAFT_188334"/>
<accession>A0A1E7F9U3</accession>
<dbReference type="InParanoid" id="A0A1E7F9U3"/>
<dbReference type="PANTHER" id="PTHR44167">
    <property type="entry name" value="OVARIAN-SPECIFIC SERINE/THREONINE-PROTEIN KINASE LOK-RELATED"/>
    <property type="match status" value="1"/>
</dbReference>
<protein>
    <recommendedName>
        <fullName evidence="1">Protein kinase domain-containing protein</fullName>
    </recommendedName>
</protein>
<dbReference type="Gene3D" id="1.10.510.10">
    <property type="entry name" value="Transferase(Phosphotransferase) domain 1"/>
    <property type="match status" value="1"/>
</dbReference>
<name>A0A1E7F9U3_9STRA</name>
<proteinExistence type="predicted"/>
<dbReference type="Pfam" id="PF00069">
    <property type="entry name" value="Pkinase"/>
    <property type="match status" value="1"/>
</dbReference>
<dbReference type="OrthoDB" id="43962at2759"/>
<dbReference type="AlphaFoldDB" id="A0A1E7F9U3"/>
<dbReference type="GO" id="GO:0005524">
    <property type="term" value="F:ATP binding"/>
    <property type="evidence" value="ECO:0007669"/>
    <property type="project" value="InterPro"/>
</dbReference>
<feature type="non-terminal residue" evidence="2">
    <location>
        <position position="205"/>
    </location>
</feature>
<dbReference type="EMBL" id="KV784360">
    <property type="protein sequence ID" value="OEU14927.1"/>
    <property type="molecule type" value="Genomic_DNA"/>
</dbReference>
<sequence>MHCRLGDFSSGWDQYTNEHLYTKGPTPGEQTNEYAPPESFVGPNWVPFYKDKPQSYDSWSIGVLALELLLGTPNVFSVDQRTNALLTYKMKRANASENEISNALYLAALSNFCIYIPSNDTSNKPQSWPLRHGDPLHKVSCTSMVKESCTLQDFHRALRARDPLGIGFDSSTDLLLHLIWQLLAFDPEERMTAEEALQHPYFISP</sequence>
<evidence type="ECO:0000313" key="2">
    <source>
        <dbReference type="EMBL" id="OEU14927.1"/>
    </source>
</evidence>
<dbReference type="PROSITE" id="PS50011">
    <property type="entry name" value="PROTEIN_KINASE_DOM"/>
    <property type="match status" value="1"/>
</dbReference>
<dbReference type="SUPFAM" id="SSF56112">
    <property type="entry name" value="Protein kinase-like (PK-like)"/>
    <property type="match status" value="1"/>
</dbReference>
<keyword evidence="3" id="KW-1185">Reference proteome</keyword>
<dbReference type="GO" id="GO:0004674">
    <property type="term" value="F:protein serine/threonine kinase activity"/>
    <property type="evidence" value="ECO:0007669"/>
    <property type="project" value="TreeGrafter"/>
</dbReference>
<dbReference type="PANTHER" id="PTHR44167:SF30">
    <property type="entry name" value="PHOSPHORYLASE KINASE"/>
    <property type="match status" value="1"/>
</dbReference>
<feature type="domain" description="Protein kinase" evidence="1">
    <location>
        <begin position="1"/>
        <end position="202"/>
    </location>
</feature>
<dbReference type="GO" id="GO:0044773">
    <property type="term" value="P:mitotic DNA damage checkpoint signaling"/>
    <property type="evidence" value="ECO:0007669"/>
    <property type="project" value="TreeGrafter"/>
</dbReference>
<organism evidence="2 3">
    <name type="scientific">Fragilariopsis cylindrus CCMP1102</name>
    <dbReference type="NCBI Taxonomy" id="635003"/>
    <lineage>
        <taxon>Eukaryota</taxon>
        <taxon>Sar</taxon>
        <taxon>Stramenopiles</taxon>
        <taxon>Ochrophyta</taxon>
        <taxon>Bacillariophyta</taxon>
        <taxon>Bacillariophyceae</taxon>
        <taxon>Bacillariophycidae</taxon>
        <taxon>Bacillariales</taxon>
        <taxon>Bacillariaceae</taxon>
        <taxon>Fragilariopsis</taxon>
    </lineage>
</organism>
<dbReference type="InterPro" id="IPR000719">
    <property type="entry name" value="Prot_kinase_dom"/>
</dbReference>
<reference evidence="2 3" key="1">
    <citation type="submission" date="2016-09" db="EMBL/GenBank/DDBJ databases">
        <title>Extensive genetic diversity and differential bi-allelic expression allows diatom success in the polar Southern Ocean.</title>
        <authorList>
            <consortium name="DOE Joint Genome Institute"/>
            <person name="Mock T."/>
            <person name="Otillar R.P."/>
            <person name="Strauss J."/>
            <person name="Dupont C."/>
            <person name="Frickenhaus S."/>
            <person name="Maumus F."/>
            <person name="Mcmullan M."/>
            <person name="Sanges R."/>
            <person name="Schmutz J."/>
            <person name="Toseland A."/>
            <person name="Valas R."/>
            <person name="Veluchamy A."/>
            <person name="Ward B.J."/>
            <person name="Allen A."/>
            <person name="Barry K."/>
            <person name="Falciatore A."/>
            <person name="Ferrante M."/>
            <person name="Fortunato A.E."/>
            <person name="Gloeckner G."/>
            <person name="Gruber A."/>
            <person name="Hipkin R."/>
            <person name="Janech M."/>
            <person name="Kroth P."/>
            <person name="Leese F."/>
            <person name="Lindquist E."/>
            <person name="Lyon B.R."/>
            <person name="Martin J."/>
            <person name="Mayer C."/>
            <person name="Parker M."/>
            <person name="Quesneville H."/>
            <person name="Raymond J."/>
            <person name="Uhlig C."/>
            <person name="Valentin K.U."/>
            <person name="Worden A.Z."/>
            <person name="Armbrust E.V."/>
            <person name="Bowler C."/>
            <person name="Green B."/>
            <person name="Moulton V."/>
            <person name="Van Oosterhout C."/>
            <person name="Grigoriev I."/>
        </authorList>
    </citation>
    <scope>NUCLEOTIDE SEQUENCE [LARGE SCALE GENOMIC DNA]</scope>
    <source>
        <strain evidence="2 3">CCMP1102</strain>
    </source>
</reference>
<gene>
    <name evidence="2" type="ORF">FRACYDRAFT_188334</name>
</gene>
<dbReference type="GO" id="GO:0005634">
    <property type="term" value="C:nucleus"/>
    <property type="evidence" value="ECO:0007669"/>
    <property type="project" value="TreeGrafter"/>
</dbReference>
<dbReference type="Proteomes" id="UP000095751">
    <property type="component" value="Unassembled WGS sequence"/>
</dbReference>
<evidence type="ECO:0000259" key="1">
    <source>
        <dbReference type="PROSITE" id="PS50011"/>
    </source>
</evidence>